<evidence type="ECO:0000256" key="1">
    <source>
        <dbReference type="ARBA" id="ARBA00022603"/>
    </source>
</evidence>
<keyword evidence="4" id="KW-1185">Reference proteome</keyword>
<dbReference type="Pfam" id="PF04072">
    <property type="entry name" value="LCM"/>
    <property type="match status" value="1"/>
</dbReference>
<sequence>MGFAYAPTVATYINITLHPPLPLPLPLRRSIPNRTTTLCVMKLNNNINNNNNDDDSDPLLLAATTSAFLRYHQTNQPEPLFVDPYAACLVPPNYVPEDTMQNLHPYCLATKYIDDKLLSRVSNIDGVKQLVLLTDGMDTRPYRLKWPTSTIIFDISPERIFKTAAENLEGVGAKISKSCLLYHIPLESSDIKQSLQFKGFNGNRSSVWALQGFPVMTLAKLEDVLSMISSLAMKGSLFVGELPAQLSEAEPIIESNTRQWMEKLFMSNGFRVEMIDYEGVAQSPEDKLASGHYRNILFVAEQLRLSDDQMETWRREFQRVEAEGDEDGFEEL</sequence>
<dbReference type="InterPro" id="IPR029063">
    <property type="entry name" value="SAM-dependent_MTases_sf"/>
</dbReference>
<name>A0AAN9I9C4_CROPI</name>
<dbReference type="SUPFAM" id="SSF53335">
    <property type="entry name" value="S-adenosyl-L-methionine-dependent methyltransferases"/>
    <property type="match status" value="1"/>
</dbReference>
<dbReference type="GO" id="GO:0008168">
    <property type="term" value="F:methyltransferase activity"/>
    <property type="evidence" value="ECO:0007669"/>
    <property type="project" value="UniProtKB-KW"/>
</dbReference>
<dbReference type="Gene3D" id="3.40.50.150">
    <property type="entry name" value="Vaccinia Virus protein VP39"/>
    <property type="match status" value="1"/>
</dbReference>
<evidence type="ECO:0008006" key="5">
    <source>
        <dbReference type="Google" id="ProtNLM"/>
    </source>
</evidence>
<comment type="caution">
    <text evidence="3">The sequence shown here is derived from an EMBL/GenBank/DDBJ whole genome shotgun (WGS) entry which is preliminary data.</text>
</comment>
<dbReference type="Proteomes" id="UP001372338">
    <property type="component" value="Unassembled WGS sequence"/>
</dbReference>
<protein>
    <recommendedName>
        <fullName evidence="5">S-adenosyl-L-methionine-dependent methyltransferase</fullName>
    </recommendedName>
</protein>
<dbReference type="InterPro" id="IPR007213">
    <property type="entry name" value="Ppm1/Ppm2/Tcmp"/>
</dbReference>
<dbReference type="EMBL" id="JAYWIO010000004">
    <property type="protein sequence ID" value="KAK7269679.1"/>
    <property type="molecule type" value="Genomic_DNA"/>
</dbReference>
<dbReference type="PANTHER" id="PTHR43619">
    <property type="entry name" value="S-ADENOSYL-L-METHIONINE-DEPENDENT METHYLTRANSFERASE YKTD-RELATED"/>
    <property type="match status" value="1"/>
</dbReference>
<dbReference type="PANTHER" id="PTHR43619:SF2">
    <property type="entry name" value="S-ADENOSYL-L-METHIONINE-DEPENDENT METHYLTRANSFERASES SUPERFAMILY PROTEIN"/>
    <property type="match status" value="1"/>
</dbReference>
<keyword evidence="1" id="KW-0489">Methyltransferase</keyword>
<organism evidence="3 4">
    <name type="scientific">Crotalaria pallida</name>
    <name type="common">Smooth rattlebox</name>
    <name type="synonym">Crotalaria striata</name>
    <dbReference type="NCBI Taxonomy" id="3830"/>
    <lineage>
        <taxon>Eukaryota</taxon>
        <taxon>Viridiplantae</taxon>
        <taxon>Streptophyta</taxon>
        <taxon>Embryophyta</taxon>
        <taxon>Tracheophyta</taxon>
        <taxon>Spermatophyta</taxon>
        <taxon>Magnoliopsida</taxon>
        <taxon>eudicotyledons</taxon>
        <taxon>Gunneridae</taxon>
        <taxon>Pentapetalae</taxon>
        <taxon>rosids</taxon>
        <taxon>fabids</taxon>
        <taxon>Fabales</taxon>
        <taxon>Fabaceae</taxon>
        <taxon>Papilionoideae</taxon>
        <taxon>50 kb inversion clade</taxon>
        <taxon>genistoids sensu lato</taxon>
        <taxon>core genistoids</taxon>
        <taxon>Crotalarieae</taxon>
        <taxon>Crotalaria</taxon>
    </lineage>
</organism>
<keyword evidence="2" id="KW-0808">Transferase</keyword>
<accession>A0AAN9I9C4</accession>
<reference evidence="3 4" key="1">
    <citation type="submission" date="2024-01" db="EMBL/GenBank/DDBJ databases">
        <title>The genomes of 5 underutilized Papilionoideae crops provide insights into root nodulation and disease resistanc.</title>
        <authorList>
            <person name="Yuan L."/>
        </authorList>
    </citation>
    <scope>NUCLEOTIDE SEQUENCE [LARGE SCALE GENOMIC DNA]</scope>
    <source>
        <strain evidence="3">ZHUSHIDOU_FW_LH</strain>
        <tissue evidence="3">Leaf</tissue>
    </source>
</reference>
<evidence type="ECO:0000313" key="4">
    <source>
        <dbReference type="Proteomes" id="UP001372338"/>
    </source>
</evidence>
<gene>
    <name evidence="3" type="ORF">RIF29_22413</name>
</gene>
<evidence type="ECO:0000256" key="2">
    <source>
        <dbReference type="ARBA" id="ARBA00022679"/>
    </source>
</evidence>
<dbReference type="GO" id="GO:0032259">
    <property type="term" value="P:methylation"/>
    <property type="evidence" value="ECO:0007669"/>
    <property type="project" value="UniProtKB-KW"/>
</dbReference>
<dbReference type="AlphaFoldDB" id="A0AAN9I9C4"/>
<proteinExistence type="predicted"/>
<evidence type="ECO:0000313" key="3">
    <source>
        <dbReference type="EMBL" id="KAK7269679.1"/>
    </source>
</evidence>